<dbReference type="Proteomes" id="UP000031512">
    <property type="component" value="Unassembled WGS sequence"/>
</dbReference>
<dbReference type="eggNOG" id="ENOG502S88N">
    <property type="taxonomic scope" value="Eukaryota"/>
</dbReference>
<evidence type="ECO:0000313" key="2">
    <source>
        <dbReference type="EMBL" id="EKX74166.1"/>
    </source>
</evidence>
<accession>L1LFN5</accession>
<dbReference type="InterPro" id="IPR011993">
    <property type="entry name" value="PH-like_dom_sf"/>
</dbReference>
<gene>
    <name evidence="2" type="ORF">BEWA_042040</name>
</gene>
<dbReference type="KEGG" id="beq:BEWA_042040"/>
<dbReference type="GeneID" id="15807614"/>
<dbReference type="Gene3D" id="2.30.29.30">
    <property type="entry name" value="Pleckstrin-homology domain (PH domain)/Phosphotyrosine-binding domain (PTB)"/>
    <property type="match status" value="1"/>
</dbReference>
<dbReference type="VEuPathDB" id="PiroplasmaDB:BEWA_042040"/>
<name>L1LFN5_THEEQ</name>
<feature type="region of interest" description="Disordered" evidence="1">
    <location>
        <begin position="59"/>
        <end position="79"/>
    </location>
</feature>
<feature type="compositionally biased region" description="Basic and acidic residues" evidence="1">
    <location>
        <begin position="59"/>
        <end position="74"/>
    </location>
</feature>
<evidence type="ECO:0000313" key="3">
    <source>
        <dbReference type="Proteomes" id="UP000031512"/>
    </source>
</evidence>
<evidence type="ECO:0000256" key="1">
    <source>
        <dbReference type="SAM" id="MobiDB-lite"/>
    </source>
</evidence>
<comment type="caution">
    <text evidence="2">The sequence shown here is derived from an EMBL/GenBank/DDBJ whole genome shotgun (WGS) entry which is preliminary data.</text>
</comment>
<dbReference type="RefSeq" id="XP_004833618.1">
    <property type="nucleotide sequence ID" value="XM_004833561.1"/>
</dbReference>
<dbReference type="EMBL" id="ACOU01000002">
    <property type="protein sequence ID" value="EKX74166.1"/>
    <property type="molecule type" value="Genomic_DNA"/>
</dbReference>
<dbReference type="AlphaFoldDB" id="L1LFN5"/>
<reference evidence="2 3" key="1">
    <citation type="journal article" date="2012" name="BMC Genomics">
        <title>Comparative genomic analysis and phylogenetic position of Theileria equi.</title>
        <authorList>
            <person name="Kappmeyer L.S."/>
            <person name="Thiagarajan M."/>
            <person name="Herndon D.R."/>
            <person name="Ramsay J.D."/>
            <person name="Caler E."/>
            <person name="Djikeng A."/>
            <person name="Gillespie J.J."/>
            <person name="Lau A.O."/>
            <person name="Roalson E.H."/>
            <person name="Silva J.C."/>
            <person name="Silva M.G."/>
            <person name="Suarez C.E."/>
            <person name="Ueti M.W."/>
            <person name="Nene V.M."/>
            <person name="Mealey R.H."/>
            <person name="Knowles D.P."/>
            <person name="Brayton K.A."/>
        </authorList>
    </citation>
    <scope>NUCLEOTIDE SEQUENCE [LARGE SCALE GENOMIC DNA]</scope>
    <source>
        <strain evidence="2 3">WA</strain>
    </source>
</reference>
<dbReference type="SUPFAM" id="SSF50729">
    <property type="entry name" value="PH domain-like"/>
    <property type="match status" value="1"/>
</dbReference>
<proteinExistence type="predicted"/>
<protein>
    <recommendedName>
        <fullName evidence="4">PH domain-containing protein</fullName>
    </recommendedName>
</protein>
<evidence type="ECO:0008006" key="4">
    <source>
        <dbReference type="Google" id="ProtNLM"/>
    </source>
</evidence>
<dbReference type="OrthoDB" id="364608at2759"/>
<organism evidence="2 3">
    <name type="scientific">Theileria equi strain WA</name>
    <dbReference type="NCBI Taxonomy" id="1537102"/>
    <lineage>
        <taxon>Eukaryota</taxon>
        <taxon>Sar</taxon>
        <taxon>Alveolata</taxon>
        <taxon>Apicomplexa</taxon>
        <taxon>Aconoidasida</taxon>
        <taxon>Piroplasmida</taxon>
        <taxon>Theileriidae</taxon>
        <taxon>Theileria</taxon>
    </lineage>
</organism>
<keyword evidence="3" id="KW-1185">Reference proteome</keyword>
<sequence length="224" mass="25712">MWNSFTATAVRVRGGPLLSPSIFNTTESSYRELSKWQLDYTVFGFKEDLLSDKASIPEKDSCGSEVMDKKAERGSRRRPTYSAKFTRAFSRGSEDTCESSDADEIMETANDIRMKRISEFHKSLTKTVKLKSGIFHERVCITCSKDGKTIEWYKIKGKEVDKEKGPIGEISVGKILTVKTKADNLKHLEILCRSEAFLFMFKTTADREEWQTELENFIKFMRLP</sequence>